<dbReference type="EMBL" id="CAEZYZ010000009">
    <property type="protein sequence ID" value="CAB4737218.1"/>
    <property type="molecule type" value="Genomic_DNA"/>
</dbReference>
<accession>A0A6J6SRA8</accession>
<evidence type="ECO:0000313" key="1">
    <source>
        <dbReference type="EMBL" id="CAB4737218.1"/>
    </source>
</evidence>
<name>A0A6J6SRA8_9ZZZZ</name>
<sequence length="143" mass="15565">MVIGLGFEVDDAWIRDTLARIDVTYEIGDTTLVAVASRAHGFDHFVAVFRHDNRGLTLIGDLENEALVEEGHLLETAGKRGEVVMRGLENVGVGPKGDGRAGFGCRLALVEGRDRDAVSVLLPVDEPIAPDFNIESIRQRVDN</sequence>
<proteinExistence type="predicted"/>
<gene>
    <name evidence="1" type="ORF">UFOPK2810_00105</name>
</gene>
<dbReference type="AlphaFoldDB" id="A0A6J6SRA8"/>
<protein>
    <submittedName>
        <fullName evidence="1">Unannotated protein</fullName>
    </submittedName>
</protein>
<reference evidence="1" key="1">
    <citation type="submission" date="2020-05" db="EMBL/GenBank/DDBJ databases">
        <authorList>
            <person name="Chiriac C."/>
            <person name="Salcher M."/>
            <person name="Ghai R."/>
            <person name="Kavagutti S V."/>
        </authorList>
    </citation>
    <scope>NUCLEOTIDE SEQUENCE</scope>
</reference>
<organism evidence="1">
    <name type="scientific">freshwater metagenome</name>
    <dbReference type="NCBI Taxonomy" id="449393"/>
    <lineage>
        <taxon>unclassified sequences</taxon>
        <taxon>metagenomes</taxon>
        <taxon>ecological metagenomes</taxon>
    </lineage>
</organism>